<reference evidence="1 2" key="1">
    <citation type="journal article" date="2015" name="Genome Announc.">
        <title>Complete Genome Sequence of Cupriavidus basilensis 4G11, Isolated from the Oak Ridge Field Research Center Site.</title>
        <authorList>
            <person name="Ray J."/>
            <person name="Waters R.J."/>
            <person name="Skerker J.M."/>
            <person name="Kuehl J.V."/>
            <person name="Price M.N."/>
            <person name="Huang J."/>
            <person name="Chakraborty R."/>
            <person name="Arkin A.P."/>
            <person name="Deutschbauer A."/>
        </authorList>
    </citation>
    <scope>NUCLEOTIDE SEQUENCE [LARGE SCALE GENOMIC DNA]</scope>
    <source>
        <strain evidence="1">4G11</strain>
    </source>
</reference>
<evidence type="ECO:0000313" key="2">
    <source>
        <dbReference type="Proteomes" id="UP000031843"/>
    </source>
</evidence>
<dbReference type="AlphaFoldDB" id="A0A0C4YGK0"/>
<evidence type="ECO:0000313" key="1">
    <source>
        <dbReference type="EMBL" id="AJG21830.1"/>
    </source>
</evidence>
<keyword evidence="2" id="KW-1185">Reference proteome</keyword>
<organism evidence="1 2">
    <name type="scientific">Cupriavidus basilensis</name>
    <dbReference type="NCBI Taxonomy" id="68895"/>
    <lineage>
        <taxon>Bacteria</taxon>
        <taxon>Pseudomonadati</taxon>
        <taxon>Pseudomonadota</taxon>
        <taxon>Betaproteobacteria</taxon>
        <taxon>Burkholderiales</taxon>
        <taxon>Burkholderiaceae</taxon>
        <taxon>Cupriavidus</taxon>
    </lineage>
</organism>
<name>A0A0C4YGK0_9BURK</name>
<dbReference type="Proteomes" id="UP000031843">
    <property type="component" value="Chromosome secondary"/>
</dbReference>
<dbReference type="STRING" id="68895.RR42_s0234"/>
<dbReference type="EMBL" id="CP010537">
    <property type="protein sequence ID" value="AJG21830.1"/>
    <property type="molecule type" value="Genomic_DNA"/>
</dbReference>
<protein>
    <submittedName>
        <fullName evidence="1">Uncharacterized protein</fullName>
    </submittedName>
</protein>
<accession>A0A0C4YGK0</accession>
<proteinExistence type="predicted"/>
<gene>
    <name evidence="1" type="ORF">RR42_s0234</name>
</gene>
<sequence length="84" mass="8943">MAERCDARPCASVAYWDNMPEQAISSQPMAAQPPSQPSSTSTMVDHFIGAAARARQEVGLREKGSGSCVLSLEWQDKACSRGAA</sequence>
<dbReference type="KEGG" id="cbw:RR42_s0234"/>